<keyword evidence="6" id="KW-1185">Reference proteome</keyword>
<accession>A0A7X4KMB4</accession>
<keyword evidence="2" id="KW-0732">Signal</keyword>
<feature type="compositionally biased region" description="Low complexity" evidence="1">
    <location>
        <begin position="173"/>
        <end position="191"/>
    </location>
</feature>
<feature type="signal peptide" evidence="2">
    <location>
        <begin position="1"/>
        <end position="19"/>
    </location>
</feature>
<evidence type="ECO:0000313" key="5">
    <source>
        <dbReference type="EMBL" id="MYN09084.1"/>
    </source>
</evidence>
<dbReference type="Pfam" id="PF13417">
    <property type="entry name" value="GST_N_3"/>
    <property type="match status" value="1"/>
</dbReference>
<gene>
    <name evidence="5" type="ORF">GTP77_17300</name>
</gene>
<evidence type="ECO:0000259" key="3">
    <source>
        <dbReference type="Pfam" id="PF13417"/>
    </source>
</evidence>
<dbReference type="InterPro" id="IPR036249">
    <property type="entry name" value="Thioredoxin-like_sf"/>
</dbReference>
<feature type="region of interest" description="Disordered" evidence="1">
    <location>
        <begin position="153"/>
        <end position="210"/>
    </location>
</feature>
<evidence type="ECO:0000313" key="6">
    <source>
        <dbReference type="Proteomes" id="UP000450676"/>
    </source>
</evidence>
<evidence type="ECO:0000256" key="1">
    <source>
        <dbReference type="SAM" id="MobiDB-lite"/>
    </source>
</evidence>
<dbReference type="Gene3D" id="3.40.30.10">
    <property type="entry name" value="Glutaredoxin"/>
    <property type="match status" value="1"/>
</dbReference>
<feature type="chain" id="PRO_5031080557" evidence="2">
    <location>
        <begin position="20"/>
        <end position="210"/>
    </location>
</feature>
<feature type="compositionally biased region" description="Pro residues" evidence="1">
    <location>
        <begin position="162"/>
        <end position="172"/>
    </location>
</feature>
<feature type="domain" description="DUF4124" evidence="4">
    <location>
        <begin position="10"/>
        <end position="62"/>
    </location>
</feature>
<protein>
    <submittedName>
        <fullName evidence="5">DUF4124 domain-containing protein</fullName>
    </submittedName>
</protein>
<feature type="domain" description="GST N-terminal" evidence="3">
    <location>
        <begin position="75"/>
        <end position="130"/>
    </location>
</feature>
<reference evidence="5 6" key="1">
    <citation type="submission" date="2019-12" db="EMBL/GenBank/DDBJ databases">
        <title>Novel species isolated from a subtropical stream in China.</title>
        <authorList>
            <person name="Lu H."/>
        </authorList>
    </citation>
    <scope>NUCLEOTIDE SEQUENCE [LARGE SCALE GENOMIC DNA]</scope>
    <source>
        <strain evidence="5 6">FT127W</strain>
    </source>
</reference>
<dbReference type="SUPFAM" id="SSF52833">
    <property type="entry name" value="Thioredoxin-like"/>
    <property type="match status" value="1"/>
</dbReference>
<sequence length="210" mass="22042">MMQLRLAMVLLMCAGTASAQMYKWKDAKGVTHYSDTPPPASAPGKAVELKSFSTGSQPALPAELAAAVQSRPVTLYTTASCAGCDQGRALLQARGIPYTEKTVNSVEDHAVLKRAGSAGQLPLLLIGRGKQVGFEQSTWDTLLSDAGYPTQPMLPAGYSNPAPAPAAPPPGPSAQERALAESKAAAKAAAEQADRERRLRPVNAPPDFQF</sequence>
<dbReference type="Proteomes" id="UP000450676">
    <property type="component" value="Unassembled WGS sequence"/>
</dbReference>
<proteinExistence type="predicted"/>
<dbReference type="EMBL" id="WWCU01000019">
    <property type="protein sequence ID" value="MYN09084.1"/>
    <property type="molecule type" value="Genomic_DNA"/>
</dbReference>
<dbReference type="Pfam" id="PF13511">
    <property type="entry name" value="DUF4124"/>
    <property type="match status" value="1"/>
</dbReference>
<organism evidence="5 6">
    <name type="scientific">Pseudoduganella aquatica</name>
    <dbReference type="NCBI Taxonomy" id="2660641"/>
    <lineage>
        <taxon>Bacteria</taxon>
        <taxon>Pseudomonadati</taxon>
        <taxon>Pseudomonadota</taxon>
        <taxon>Betaproteobacteria</taxon>
        <taxon>Burkholderiales</taxon>
        <taxon>Oxalobacteraceae</taxon>
        <taxon>Telluria group</taxon>
        <taxon>Pseudoduganella</taxon>
    </lineage>
</organism>
<evidence type="ECO:0000259" key="4">
    <source>
        <dbReference type="Pfam" id="PF13511"/>
    </source>
</evidence>
<comment type="caution">
    <text evidence="5">The sequence shown here is derived from an EMBL/GenBank/DDBJ whole genome shotgun (WGS) entry which is preliminary data.</text>
</comment>
<dbReference type="CDD" id="cd02976">
    <property type="entry name" value="NrdH"/>
    <property type="match status" value="1"/>
</dbReference>
<dbReference type="InterPro" id="IPR004045">
    <property type="entry name" value="Glutathione_S-Trfase_N"/>
</dbReference>
<dbReference type="RefSeq" id="WP_161073389.1">
    <property type="nucleotide sequence ID" value="NZ_CP086370.1"/>
</dbReference>
<evidence type="ECO:0000256" key="2">
    <source>
        <dbReference type="SAM" id="SignalP"/>
    </source>
</evidence>
<name>A0A7X4KMB4_9BURK</name>
<dbReference type="PROSITE" id="PS51354">
    <property type="entry name" value="GLUTAREDOXIN_2"/>
    <property type="match status" value="1"/>
</dbReference>
<dbReference type="InterPro" id="IPR025392">
    <property type="entry name" value="DUF4124"/>
</dbReference>
<dbReference type="AlphaFoldDB" id="A0A7X4KMB4"/>